<dbReference type="EC" id="1.11.1.5" evidence="11"/>
<dbReference type="Proteomes" id="UP001291309">
    <property type="component" value="Unassembled WGS sequence"/>
</dbReference>
<keyword evidence="5" id="KW-0574">Periplasm</keyword>
<keyword evidence="2 8" id="KW-0349">Heme</keyword>
<evidence type="ECO:0000256" key="3">
    <source>
        <dbReference type="ARBA" id="ARBA00022723"/>
    </source>
</evidence>
<dbReference type="InterPro" id="IPR036909">
    <property type="entry name" value="Cyt_c-like_dom_sf"/>
</dbReference>
<keyword evidence="7 8" id="KW-0408">Iron</keyword>
<keyword evidence="4 9" id="KW-0732">Signal</keyword>
<feature type="domain" description="Cytochrome c" evidence="10">
    <location>
        <begin position="62"/>
        <end position="162"/>
    </location>
</feature>
<dbReference type="InterPro" id="IPR004852">
    <property type="entry name" value="Di-haem_cyt_c_peroxidsae"/>
</dbReference>
<dbReference type="Gene3D" id="1.10.760.10">
    <property type="entry name" value="Cytochrome c-like domain"/>
    <property type="match status" value="2"/>
</dbReference>
<dbReference type="PROSITE" id="PS51257">
    <property type="entry name" value="PROKAR_LIPOPROTEIN"/>
    <property type="match status" value="1"/>
</dbReference>
<keyword evidence="11" id="KW-0575">Peroxidase</keyword>
<evidence type="ECO:0000256" key="6">
    <source>
        <dbReference type="ARBA" id="ARBA00023002"/>
    </source>
</evidence>
<reference evidence="11 12" key="1">
    <citation type="submission" date="2023-12" db="EMBL/GenBank/DDBJ databases">
        <title>the genome sequence of Hyalangium sp. s54d21.</title>
        <authorList>
            <person name="Zhang X."/>
        </authorList>
    </citation>
    <scope>NUCLEOTIDE SEQUENCE [LARGE SCALE GENOMIC DNA]</scope>
    <source>
        <strain evidence="12">s54d21</strain>
    </source>
</reference>
<dbReference type="PANTHER" id="PTHR30600">
    <property type="entry name" value="CYTOCHROME C PEROXIDASE-RELATED"/>
    <property type="match status" value="1"/>
</dbReference>
<evidence type="ECO:0000256" key="7">
    <source>
        <dbReference type="ARBA" id="ARBA00023004"/>
    </source>
</evidence>
<evidence type="ECO:0000256" key="1">
    <source>
        <dbReference type="ARBA" id="ARBA00004418"/>
    </source>
</evidence>
<evidence type="ECO:0000256" key="8">
    <source>
        <dbReference type="PROSITE-ProRule" id="PRU00433"/>
    </source>
</evidence>
<dbReference type="InterPro" id="IPR026259">
    <property type="entry name" value="MauG/Cytc_peroxidase"/>
</dbReference>
<evidence type="ECO:0000259" key="10">
    <source>
        <dbReference type="PROSITE" id="PS51007"/>
    </source>
</evidence>
<organism evidence="11 12">
    <name type="scientific">Hyalangium rubrum</name>
    <dbReference type="NCBI Taxonomy" id="3103134"/>
    <lineage>
        <taxon>Bacteria</taxon>
        <taxon>Pseudomonadati</taxon>
        <taxon>Myxococcota</taxon>
        <taxon>Myxococcia</taxon>
        <taxon>Myxococcales</taxon>
        <taxon>Cystobacterineae</taxon>
        <taxon>Archangiaceae</taxon>
        <taxon>Hyalangium</taxon>
    </lineage>
</organism>
<feature type="chain" id="PRO_5046472549" evidence="9">
    <location>
        <begin position="26"/>
        <end position="389"/>
    </location>
</feature>
<comment type="subcellular location">
    <subcellularLocation>
        <location evidence="1">Periplasm</location>
    </subcellularLocation>
</comment>
<dbReference type="InterPro" id="IPR009056">
    <property type="entry name" value="Cyt_c-like_dom"/>
</dbReference>
<evidence type="ECO:0000256" key="9">
    <source>
        <dbReference type="SAM" id="SignalP"/>
    </source>
</evidence>
<proteinExistence type="predicted"/>
<comment type="caution">
    <text evidence="11">The sequence shown here is derived from an EMBL/GenBank/DDBJ whole genome shotgun (WGS) entry which is preliminary data.</text>
</comment>
<keyword evidence="12" id="KW-1185">Reference proteome</keyword>
<feature type="domain" description="Cytochrome c" evidence="10">
    <location>
        <begin position="225"/>
        <end position="386"/>
    </location>
</feature>
<gene>
    <name evidence="11" type="ORF">SYV04_27945</name>
</gene>
<dbReference type="SUPFAM" id="SSF46626">
    <property type="entry name" value="Cytochrome c"/>
    <property type="match status" value="2"/>
</dbReference>
<dbReference type="PIRSF" id="PIRSF000294">
    <property type="entry name" value="Cytochrome-c_peroxidase"/>
    <property type="match status" value="1"/>
</dbReference>
<dbReference type="GO" id="GO:0004130">
    <property type="term" value="F:cytochrome-c peroxidase activity"/>
    <property type="evidence" value="ECO:0007669"/>
    <property type="project" value="UniProtKB-EC"/>
</dbReference>
<evidence type="ECO:0000313" key="12">
    <source>
        <dbReference type="Proteomes" id="UP001291309"/>
    </source>
</evidence>
<evidence type="ECO:0000256" key="4">
    <source>
        <dbReference type="ARBA" id="ARBA00022729"/>
    </source>
</evidence>
<dbReference type="EMBL" id="JAXIVS010000010">
    <property type="protein sequence ID" value="MDY7230261.1"/>
    <property type="molecule type" value="Genomic_DNA"/>
</dbReference>
<dbReference type="InterPro" id="IPR051395">
    <property type="entry name" value="Cytochrome_c_Peroxidase/MauG"/>
</dbReference>
<evidence type="ECO:0000256" key="5">
    <source>
        <dbReference type="ARBA" id="ARBA00022764"/>
    </source>
</evidence>
<dbReference type="Pfam" id="PF03150">
    <property type="entry name" value="CCP_MauG"/>
    <property type="match status" value="1"/>
</dbReference>
<evidence type="ECO:0000313" key="11">
    <source>
        <dbReference type="EMBL" id="MDY7230261.1"/>
    </source>
</evidence>
<keyword evidence="6 11" id="KW-0560">Oxidoreductase</keyword>
<dbReference type="RefSeq" id="WP_321548981.1">
    <property type="nucleotide sequence ID" value="NZ_JAXIVS010000010.1"/>
</dbReference>
<protein>
    <submittedName>
        <fullName evidence="11">Cytochrome c peroxidase</fullName>
        <ecNumber evidence="11">1.11.1.5</ecNumber>
    </submittedName>
</protein>
<evidence type="ECO:0000256" key="2">
    <source>
        <dbReference type="ARBA" id="ARBA00022617"/>
    </source>
</evidence>
<dbReference type="PROSITE" id="PS51007">
    <property type="entry name" value="CYTC"/>
    <property type="match status" value="2"/>
</dbReference>
<sequence length="389" mass="42443">MKNSSRRSARLITLATLGLALSACESEEPFPNFDELTRLNELHTMTRKPPADTTNRLADDVRAASLGHRLFDDPGLSSCGTVSCKSCHDGEGKTVKEPTALGCNGNRTGRNPPTTLNADYNRWFMWDGRADRLWNQAILPLTSPIEMDSNATVVRARLNAVASYAGEYQELFNKSPDATGDDELLANVGKLLQAYERTTNRTAAPFDEDVKRFIAAVDAGTEKDDPAYLGLKTYFRKGQCIVCHKGVTMADNLFHNIGVKDASAGAPGQVDATQKMLDWTFNAAGPYSDRRDGADALRLEAVRSDLVNKRFEFEGAYKTPTLRNIALTGPYMHTGELATLADVVEFYDKGGDPVGTFVGTKTVTIQELGLTDEEKASLVKLLESMTGAL</sequence>
<name>A0ABU5HAD1_9BACT</name>
<feature type="signal peptide" evidence="9">
    <location>
        <begin position="1"/>
        <end position="25"/>
    </location>
</feature>
<keyword evidence="3 8" id="KW-0479">Metal-binding</keyword>
<accession>A0ABU5HAD1</accession>